<proteinExistence type="predicted"/>
<feature type="domain" description="Microcin J25-processing protein McjB C-terminal" evidence="1">
    <location>
        <begin position="109"/>
        <end position="215"/>
    </location>
</feature>
<dbReference type="NCBIfam" id="NF033537">
    <property type="entry name" value="lasso_biosyn_B2"/>
    <property type="match status" value="1"/>
</dbReference>
<dbReference type="OrthoDB" id="119963at2"/>
<dbReference type="Proteomes" id="UP000292627">
    <property type="component" value="Unassembled WGS sequence"/>
</dbReference>
<dbReference type="RefSeq" id="WP_130552332.1">
    <property type="nucleotide sequence ID" value="NZ_SHMC01000006.1"/>
</dbReference>
<evidence type="ECO:0000259" key="1">
    <source>
        <dbReference type="Pfam" id="PF13471"/>
    </source>
</evidence>
<comment type="caution">
    <text evidence="2">The sequence shown here is derived from an EMBL/GenBank/DDBJ whole genome shotgun (WGS) entry which is preliminary data.</text>
</comment>
<dbReference type="EMBL" id="SHMC01000006">
    <property type="protein sequence ID" value="TAA23308.1"/>
    <property type="molecule type" value="Genomic_DNA"/>
</dbReference>
<protein>
    <submittedName>
        <fullName evidence="2">Lasso peptide biosynthesis B2 protein</fullName>
    </submittedName>
</protein>
<evidence type="ECO:0000313" key="2">
    <source>
        <dbReference type="EMBL" id="TAA23308.1"/>
    </source>
</evidence>
<dbReference type="InterPro" id="IPR032708">
    <property type="entry name" value="McjB_C"/>
</dbReference>
<organism evidence="2 3">
    <name type="scientific">Pseudoxanthomonas winnipegensis</name>
    <dbReference type="NCBI Taxonomy" id="2480810"/>
    <lineage>
        <taxon>Bacteria</taxon>
        <taxon>Pseudomonadati</taxon>
        <taxon>Pseudomonadota</taxon>
        <taxon>Gammaproteobacteria</taxon>
        <taxon>Lysobacterales</taxon>
        <taxon>Lysobacteraceae</taxon>
        <taxon>Pseudoxanthomonas</taxon>
    </lineage>
</organism>
<name>A0A4Q8L735_9GAMM</name>
<dbReference type="Pfam" id="PF13471">
    <property type="entry name" value="Transglut_core3"/>
    <property type="match status" value="1"/>
</dbReference>
<dbReference type="InterPro" id="IPR053521">
    <property type="entry name" value="McjB-like"/>
</dbReference>
<evidence type="ECO:0000313" key="3">
    <source>
        <dbReference type="Proteomes" id="UP000292627"/>
    </source>
</evidence>
<sequence length="222" mass="24837">MGIQLNPDLSFCELDGRLVFLDIERDRYFSLSEELERGFRRYLETHNPHDPIVARLVAHKILQQGPSTDFSNPLVPLEPPEWSAVEAGHARKDCSIRMVTDVFRVVLMARHRLRTRTLGEIAMALGKSRTHGETPGSTAPGDEVLLLAASFNAIRPYVPIEMRCLIDSLALMRFLQAHGHDAQLVIGVACDPFSAHAWVQRGRCVLNDTLGNAESHVPIRVI</sequence>
<gene>
    <name evidence="2" type="ORF">EA660_15330</name>
</gene>
<dbReference type="AlphaFoldDB" id="A0A4Q8L735"/>
<reference evidence="2 3" key="1">
    <citation type="submission" date="2019-02" db="EMBL/GenBank/DDBJ databases">
        <title>WGS of Pseudoxanthomonas species novum from clinical isolates.</title>
        <authorList>
            <person name="Bernier A.-M."/>
            <person name="Bernard K."/>
            <person name="Vachon A."/>
        </authorList>
    </citation>
    <scope>NUCLEOTIDE SEQUENCE [LARGE SCALE GENOMIC DNA]</scope>
    <source>
        <strain evidence="2 3">NML171200</strain>
    </source>
</reference>
<accession>A0A4Q8L735</accession>